<accession>A0A0D2IE31</accession>
<protein>
    <submittedName>
        <fullName evidence="1">Uncharacterized protein</fullName>
    </submittedName>
</protein>
<dbReference type="Proteomes" id="UP000053617">
    <property type="component" value="Unassembled WGS sequence"/>
</dbReference>
<gene>
    <name evidence="1" type="ORF">Z518_09222</name>
</gene>
<name>A0A0D2IE31_9EURO</name>
<dbReference type="RefSeq" id="XP_013268632.1">
    <property type="nucleotide sequence ID" value="XM_013413178.1"/>
</dbReference>
<evidence type="ECO:0000313" key="2">
    <source>
        <dbReference type="Proteomes" id="UP000053617"/>
    </source>
</evidence>
<dbReference type="OrthoDB" id="4133674at2759"/>
<dbReference type="HOGENOM" id="CLU_927594_0_0_1"/>
<sequence length="300" mass="33721">MVLREGDDLDLTLDVAAGELRSVGDETFAHFAGSDKNVNVTCIHQIHGFLDGPSQNPATLLVFRFDIGTRVKGRRFDFFSPSFKVRKNAISTPGHGVWVEDLYEPDWVYMSEVTSKKTKKSSIQPSLNVSPPAPFDIVSGGLTWTAEDSDEWTETYRYTLQATPTADTLSGRPTKKDGVYWTAEVEDERAKKSSGISKFQVAMLIGREDQGDFELVINIKEGDIDLWDRIKEVWKTVRGRESRERIVTISPSKSRSKAVPIDIHPDYLRRLEENGHQIMKDLTFVGGPQFLQPASLAKIN</sequence>
<dbReference type="EMBL" id="KN847481">
    <property type="protein sequence ID" value="KIX01496.1"/>
    <property type="molecule type" value="Genomic_DNA"/>
</dbReference>
<organism evidence="1 2">
    <name type="scientific">Rhinocladiella mackenziei CBS 650.93</name>
    <dbReference type="NCBI Taxonomy" id="1442369"/>
    <lineage>
        <taxon>Eukaryota</taxon>
        <taxon>Fungi</taxon>
        <taxon>Dikarya</taxon>
        <taxon>Ascomycota</taxon>
        <taxon>Pezizomycotina</taxon>
        <taxon>Eurotiomycetes</taxon>
        <taxon>Chaetothyriomycetidae</taxon>
        <taxon>Chaetothyriales</taxon>
        <taxon>Herpotrichiellaceae</taxon>
        <taxon>Rhinocladiella</taxon>
    </lineage>
</organism>
<evidence type="ECO:0000313" key="1">
    <source>
        <dbReference type="EMBL" id="KIX01496.1"/>
    </source>
</evidence>
<keyword evidence="2" id="KW-1185">Reference proteome</keyword>
<dbReference type="AlphaFoldDB" id="A0A0D2IE31"/>
<reference evidence="1 2" key="1">
    <citation type="submission" date="2015-01" db="EMBL/GenBank/DDBJ databases">
        <title>The Genome Sequence of Rhinocladiella mackenzie CBS 650.93.</title>
        <authorList>
            <consortium name="The Broad Institute Genomics Platform"/>
            <person name="Cuomo C."/>
            <person name="de Hoog S."/>
            <person name="Gorbushina A."/>
            <person name="Stielow B."/>
            <person name="Teixiera M."/>
            <person name="Abouelleil A."/>
            <person name="Chapman S.B."/>
            <person name="Priest M."/>
            <person name="Young S.K."/>
            <person name="Wortman J."/>
            <person name="Nusbaum C."/>
            <person name="Birren B."/>
        </authorList>
    </citation>
    <scope>NUCLEOTIDE SEQUENCE [LARGE SCALE GENOMIC DNA]</scope>
    <source>
        <strain evidence="1 2">CBS 650.93</strain>
    </source>
</reference>
<dbReference type="GeneID" id="25297293"/>
<dbReference type="VEuPathDB" id="FungiDB:Z518_09222"/>
<proteinExistence type="predicted"/>